<evidence type="ECO:0000256" key="1">
    <source>
        <dbReference type="SAM" id="MobiDB-lite"/>
    </source>
</evidence>
<evidence type="ECO:0000313" key="3">
    <source>
        <dbReference type="EMBL" id="MDT0570327.1"/>
    </source>
</evidence>
<keyword evidence="2" id="KW-0472">Membrane</keyword>
<sequence>MTSADHGDSQAADGESPTTDLRRWKVGGLVALLLLLSNVPLVCLVILWPESAELTKPGRIHVLDWSWTLSPERRILLCVAFCGLLGCSIRMLLRIRGDFASPDDRSWDIPWCFLTPPIGAILALGFYLVIRGGFFAAPTAAESVNLFAFGGTGVLVGLFAESATERLEGAFSGAFSGAGRQSPEPSHRDESTDAPEHSSRT</sequence>
<dbReference type="EMBL" id="JAVRFJ010000020">
    <property type="protein sequence ID" value="MDT0570327.1"/>
    <property type="molecule type" value="Genomic_DNA"/>
</dbReference>
<gene>
    <name evidence="3" type="ORF">RM704_23135</name>
</gene>
<proteinExistence type="predicted"/>
<accession>A0ABU2Z163</accession>
<feature type="transmembrane region" description="Helical" evidence="2">
    <location>
        <begin position="74"/>
        <end position="93"/>
    </location>
</feature>
<protein>
    <submittedName>
        <fullName evidence="3">Uncharacterized protein</fullName>
    </submittedName>
</protein>
<feature type="transmembrane region" description="Helical" evidence="2">
    <location>
        <begin position="26"/>
        <end position="48"/>
    </location>
</feature>
<keyword evidence="2" id="KW-0812">Transmembrane</keyword>
<comment type="caution">
    <text evidence="3">The sequence shown here is derived from an EMBL/GenBank/DDBJ whole genome shotgun (WGS) entry which is preliminary data.</text>
</comment>
<feature type="compositionally biased region" description="Basic and acidic residues" evidence="1">
    <location>
        <begin position="185"/>
        <end position="201"/>
    </location>
</feature>
<dbReference type="RefSeq" id="WP_157856751.1">
    <property type="nucleotide sequence ID" value="NZ_JAVRFJ010000020.1"/>
</dbReference>
<organism evidence="3 4">
    <name type="scientific">Streptomyces gottesmaniae</name>
    <dbReference type="NCBI Taxonomy" id="3075518"/>
    <lineage>
        <taxon>Bacteria</taxon>
        <taxon>Bacillati</taxon>
        <taxon>Actinomycetota</taxon>
        <taxon>Actinomycetes</taxon>
        <taxon>Kitasatosporales</taxon>
        <taxon>Streptomycetaceae</taxon>
        <taxon>Streptomyces</taxon>
    </lineage>
</organism>
<feature type="transmembrane region" description="Helical" evidence="2">
    <location>
        <begin position="113"/>
        <end position="137"/>
    </location>
</feature>
<keyword evidence="2" id="KW-1133">Transmembrane helix</keyword>
<reference evidence="3" key="1">
    <citation type="submission" date="2024-05" db="EMBL/GenBank/DDBJ databases">
        <title>30 novel species of actinomycetes from the DSMZ collection.</title>
        <authorList>
            <person name="Nouioui I."/>
        </authorList>
    </citation>
    <scope>NUCLEOTIDE SEQUENCE</scope>
    <source>
        <strain evidence="3">DSM 3412</strain>
    </source>
</reference>
<dbReference type="Proteomes" id="UP001180737">
    <property type="component" value="Unassembled WGS sequence"/>
</dbReference>
<name>A0ABU2Z163_9ACTN</name>
<keyword evidence="4" id="KW-1185">Reference proteome</keyword>
<feature type="region of interest" description="Disordered" evidence="1">
    <location>
        <begin position="173"/>
        <end position="201"/>
    </location>
</feature>
<evidence type="ECO:0000256" key="2">
    <source>
        <dbReference type="SAM" id="Phobius"/>
    </source>
</evidence>
<evidence type="ECO:0000313" key="4">
    <source>
        <dbReference type="Proteomes" id="UP001180737"/>
    </source>
</evidence>